<organism evidence="1 2">
    <name type="scientific">Coprinellus micaceus</name>
    <name type="common">Glistening ink-cap mushroom</name>
    <name type="synonym">Coprinus micaceus</name>
    <dbReference type="NCBI Taxonomy" id="71717"/>
    <lineage>
        <taxon>Eukaryota</taxon>
        <taxon>Fungi</taxon>
        <taxon>Dikarya</taxon>
        <taxon>Basidiomycota</taxon>
        <taxon>Agaricomycotina</taxon>
        <taxon>Agaricomycetes</taxon>
        <taxon>Agaricomycetidae</taxon>
        <taxon>Agaricales</taxon>
        <taxon>Agaricineae</taxon>
        <taxon>Psathyrellaceae</taxon>
        <taxon>Coprinellus</taxon>
    </lineage>
</organism>
<dbReference type="EMBL" id="QPFP01000001">
    <property type="protein sequence ID" value="TEB39513.1"/>
    <property type="molecule type" value="Genomic_DNA"/>
</dbReference>
<keyword evidence="2" id="KW-1185">Reference proteome</keyword>
<comment type="caution">
    <text evidence="1">The sequence shown here is derived from an EMBL/GenBank/DDBJ whole genome shotgun (WGS) entry which is preliminary data.</text>
</comment>
<name>A0A4Y7TZA5_COPMI</name>
<dbReference type="OrthoDB" id="10402672at2759"/>
<dbReference type="SUPFAM" id="SSF52047">
    <property type="entry name" value="RNI-like"/>
    <property type="match status" value="1"/>
</dbReference>
<proteinExistence type="predicted"/>
<evidence type="ECO:0008006" key="3">
    <source>
        <dbReference type="Google" id="ProtNLM"/>
    </source>
</evidence>
<gene>
    <name evidence="1" type="ORF">FA13DRAFT_1723725</name>
</gene>
<evidence type="ECO:0000313" key="1">
    <source>
        <dbReference type="EMBL" id="TEB39513.1"/>
    </source>
</evidence>
<dbReference type="AlphaFoldDB" id="A0A4Y7TZA5"/>
<protein>
    <recommendedName>
        <fullName evidence="3">F-box domain-containing protein</fullName>
    </recommendedName>
</protein>
<dbReference type="Proteomes" id="UP000298030">
    <property type="component" value="Unassembled WGS sequence"/>
</dbReference>
<reference evidence="1 2" key="1">
    <citation type="journal article" date="2019" name="Nat. Ecol. Evol.">
        <title>Megaphylogeny resolves global patterns of mushroom evolution.</title>
        <authorList>
            <person name="Varga T."/>
            <person name="Krizsan K."/>
            <person name="Foldi C."/>
            <person name="Dima B."/>
            <person name="Sanchez-Garcia M."/>
            <person name="Sanchez-Ramirez S."/>
            <person name="Szollosi G.J."/>
            <person name="Szarkandi J.G."/>
            <person name="Papp V."/>
            <person name="Albert L."/>
            <person name="Andreopoulos W."/>
            <person name="Angelini C."/>
            <person name="Antonin V."/>
            <person name="Barry K.W."/>
            <person name="Bougher N.L."/>
            <person name="Buchanan P."/>
            <person name="Buyck B."/>
            <person name="Bense V."/>
            <person name="Catcheside P."/>
            <person name="Chovatia M."/>
            <person name="Cooper J."/>
            <person name="Damon W."/>
            <person name="Desjardin D."/>
            <person name="Finy P."/>
            <person name="Geml J."/>
            <person name="Haridas S."/>
            <person name="Hughes K."/>
            <person name="Justo A."/>
            <person name="Karasinski D."/>
            <person name="Kautmanova I."/>
            <person name="Kiss B."/>
            <person name="Kocsube S."/>
            <person name="Kotiranta H."/>
            <person name="LaButti K.M."/>
            <person name="Lechner B.E."/>
            <person name="Liimatainen K."/>
            <person name="Lipzen A."/>
            <person name="Lukacs Z."/>
            <person name="Mihaltcheva S."/>
            <person name="Morgado L.N."/>
            <person name="Niskanen T."/>
            <person name="Noordeloos M.E."/>
            <person name="Ohm R.A."/>
            <person name="Ortiz-Santana B."/>
            <person name="Ovrebo C."/>
            <person name="Racz N."/>
            <person name="Riley R."/>
            <person name="Savchenko A."/>
            <person name="Shiryaev A."/>
            <person name="Soop K."/>
            <person name="Spirin V."/>
            <person name="Szebenyi C."/>
            <person name="Tomsovsky M."/>
            <person name="Tulloss R.E."/>
            <person name="Uehling J."/>
            <person name="Grigoriev I.V."/>
            <person name="Vagvolgyi C."/>
            <person name="Papp T."/>
            <person name="Martin F.M."/>
            <person name="Miettinen O."/>
            <person name="Hibbett D.S."/>
            <person name="Nagy L.G."/>
        </authorList>
    </citation>
    <scope>NUCLEOTIDE SEQUENCE [LARGE SCALE GENOMIC DNA]</scope>
    <source>
        <strain evidence="1 2">FP101781</strain>
    </source>
</reference>
<accession>A0A4Y7TZA5</accession>
<evidence type="ECO:0000313" key="2">
    <source>
        <dbReference type="Proteomes" id="UP000298030"/>
    </source>
</evidence>
<sequence>MTSPIPPELLNLVFSYLQMHPATLKAVRESSMDFAMLSRAHAFAHLVFNNVDHILKFLKLASAAHSTVPRTLRPESVCFRDIGAIGDDLLPKICDHMAQIHLKHSLAIHITAGGIPPVVIRLSGAWRNNVRQLSIRGGTHSPGPFFDCLASFPQLQLLALRSFQVEEVGIAGQLFKLPTTVTHLSLSHCAPLWSFLGSRMQPGGGLNGVQDLYVQEVFFNGEDGIGDMRACFRELHSVHTITLDPVYQDDRHPNFNCSPYDILRRSWEATLLQMNGLKLLRVNCASLPPKFATESVCMYAIQFSNLLVETKTVVEIYAPHSLDLSSPSACEELLDATNAPNPTAATESRKVNLVIRGLRGRLPREVGASHRVMVCEYPVAFMETNWEEAMGSRLDGF</sequence>